<keyword evidence="2 7" id="KW-0813">Transport</keyword>
<reference evidence="9 10" key="2">
    <citation type="submission" date="2018-07" db="EMBL/GenBank/DDBJ databases">
        <title>Diversity of Mesorhizobium strains in Brazil.</title>
        <authorList>
            <person name="Helene L.C.F."/>
            <person name="Dall'Agnol R."/>
            <person name="Delamuta J.R.M."/>
            <person name="Hungria M."/>
        </authorList>
    </citation>
    <scope>NUCLEOTIDE SEQUENCE [LARGE SCALE GENOMIC DNA]</scope>
    <source>
        <strain evidence="9 10">CNPSo 3140</strain>
    </source>
</reference>
<evidence type="ECO:0000313" key="9">
    <source>
        <dbReference type="EMBL" id="RAZ76413.1"/>
    </source>
</evidence>
<dbReference type="PANTHER" id="PTHR32243:SF18">
    <property type="entry name" value="INNER MEMBRANE ABC TRANSPORTER PERMEASE PROTEIN YCJP"/>
    <property type="match status" value="1"/>
</dbReference>
<dbReference type="SUPFAM" id="SSF161098">
    <property type="entry name" value="MetI-like"/>
    <property type="match status" value="1"/>
</dbReference>
<evidence type="ECO:0000256" key="6">
    <source>
        <dbReference type="ARBA" id="ARBA00023136"/>
    </source>
</evidence>
<evidence type="ECO:0000256" key="2">
    <source>
        <dbReference type="ARBA" id="ARBA00022448"/>
    </source>
</evidence>
<keyword evidence="10" id="KW-1185">Reference proteome</keyword>
<organism evidence="9 10">
    <name type="scientific">Mesorhizobium atlanticum</name>
    <dbReference type="NCBI Taxonomy" id="2233532"/>
    <lineage>
        <taxon>Bacteria</taxon>
        <taxon>Pseudomonadati</taxon>
        <taxon>Pseudomonadota</taxon>
        <taxon>Alphaproteobacteria</taxon>
        <taxon>Hyphomicrobiales</taxon>
        <taxon>Phyllobacteriaceae</taxon>
        <taxon>Mesorhizobium</taxon>
    </lineage>
</organism>
<feature type="transmembrane region" description="Helical" evidence="7">
    <location>
        <begin position="17"/>
        <end position="36"/>
    </location>
</feature>
<dbReference type="OrthoDB" id="9809103at2"/>
<dbReference type="Proteomes" id="UP000251956">
    <property type="component" value="Unassembled WGS sequence"/>
</dbReference>
<dbReference type="PROSITE" id="PS50928">
    <property type="entry name" value="ABC_TM1"/>
    <property type="match status" value="1"/>
</dbReference>
<feature type="transmembrane region" description="Helical" evidence="7">
    <location>
        <begin position="145"/>
        <end position="165"/>
    </location>
</feature>
<dbReference type="CDD" id="cd06261">
    <property type="entry name" value="TM_PBP2"/>
    <property type="match status" value="1"/>
</dbReference>
<dbReference type="InterPro" id="IPR050901">
    <property type="entry name" value="BP-dep_ABC_trans_perm"/>
</dbReference>
<keyword evidence="3" id="KW-1003">Cell membrane</keyword>
<comment type="similarity">
    <text evidence="7">Belongs to the binding-protein-dependent transport system permease family.</text>
</comment>
<dbReference type="Gene3D" id="1.10.3720.10">
    <property type="entry name" value="MetI-like"/>
    <property type="match status" value="1"/>
</dbReference>
<evidence type="ECO:0000256" key="4">
    <source>
        <dbReference type="ARBA" id="ARBA00022692"/>
    </source>
</evidence>
<evidence type="ECO:0000256" key="1">
    <source>
        <dbReference type="ARBA" id="ARBA00004651"/>
    </source>
</evidence>
<dbReference type="AlphaFoldDB" id="A0A330GS13"/>
<accession>A0A330GS13</accession>
<evidence type="ECO:0000256" key="3">
    <source>
        <dbReference type="ARBA" id="ARBA00022475"/>
    </source>
</evidence>
<keyword evidence="6 7" id="KW-0472">Membrane</keyword>
<feature type="transmembrane region" description="Helical" evidence="7">
    <location>
        <begin position="80"/>
        <end position="103"/>
    </location>
</feature>
<feature type="transmembrane region" description="Helical" evidence="7">
    <location>
        <begin position="115"/>
        <end position="139"/>
    </location>
</feature>
<evidence type="ECO:0000313" key="10">
    <source>
        <dbReference type="Proteomes" id="UP000251956"/>
    </source>
</evidence>
<keyword evidence="4 7" id="KW-0812">Transmembrane</keyword>
<name>A0A330GS13_9HYPH</name>
<gene>
    <name evidence="9" type="ORF">DPM35_17170</name>
</gene>
<keyword evidence="5 7" id="KW-1133">Transmembrane helix</keyword>
<comment type="subcellular location">
    <subcellularLocation>
        <location evidence="1 7">Cell membrane</location>
        <topology evidence="1 7">Multi-pass membrane protein</topology>
    </subcellularLocation>
</comment>
<evidence type="ECO:0000256" key="7">
    <source>
        <dbReference type="RuleBase" id="RU363032"/>
    </source>
</evidence>
<reference evidence="10" key="1">
    <citation type="submission" date="2018-06" db="EMBL/GenBank/DDBJ databases">
        <authorList>
            <person name="Helene L.C."/>
            <person name="Dall'Agnol R."/>
            <person name="Delamuta J.R."/>
            <person name="Hungria M."/>
        </authorList>
    </citation>
    <scope>NUCLEOTIDE SEQUENCE [LARGE SCALE GENOMIC DNA]</scope>
    <source>
        <strain evidence="10">CNPSo 3140</strain>
    </source>
</reference>
<feature type="domain" description="ABC transmembrane type-1" evidence="8">
    <location>
        <begin position="77"/>
        <end position="268"/>
    </location>
</feature>
<dbReference type="PANTHER" id="PTHR32243">
    <property type="entry name" value="MALTOSE TRANSPORT SYSTEM PERMEASE-RELATED"/>
    <property type="match status" value="1"/>
</dbReference>
<evidence type="ECO:0000259" key="8">
    <source>
        <dbReference type="PROSITE" id="PS50928"/>
    </source>
</evidence>
<sequence length="281" mass="30223">MEAGAGMKPYRLRPGRLIAKAVLALAGFLAVFPLAWTALNALKNNVDIITRVPKVVFTPTLANISYILGRDSVLTGLYNSAVACGAAVLIGIVLGLPAAYAVARYPNRFAGDIQFFVLSLRFLPPVAVAIPLMVIWLQIGLYDTLPALIVTYSLLTISVIMWLAIPAFQGVPKEIEEAAFVDGYGAYSVFWRIALPVAARSLIGAIAFSFVLVWNEFLIALMLSSSNAKTLPIVASELSQQGMNVPWGILNASVVLLSLPPLLFLGVLSGFLNSVFRQKKS</sequence>
<feature type="transmembrane region" description="Helical" evidence="7">
    <location>
        <begin position="202"/>
        <end position="225"/>
    </location>
</feature>
<evidence type="ECO:0000256" key="5">
    <source>
        <dbReference type="ARBA" id="ARBA00022989"/>
    </source>
</evidence>
<dbReference type="GO" id="GO:0055085">
    <property type="term" value="P:transmembrane transport"/>
    <property type="evidence" value="ECO:0007669"/>
    <property type="project" value="InterPro"/>
</dbReference>
<protein>
    <submittedName>
        <fullName evidence="9">Carbohydrate ABC transporter permease</fullName>
    </submittedName>
</protein>
<dbReference type="InterPro" id="IPR035906">
    <property type="entry name" value="MetI-like_sf"/>
</dbReference>
<feature type="transmembrane region" description="Helical" evidence="7">
    <location>
        <begin position="245"/>
        <end position="272"/>
    </location>
</feature>
<dbReference type="EMBL" id="QMBQ01000004">
    <property type="protein sequence ID" value="RAZ76413.1"/>
    <property type="molecule type" value="Genomic_DNA"/>
</dbReference>
<comment type="caution">
    <text evidence="9">The sequence shown here is derived from an EMBL/GenBank/DDBJ whole genome shotgun (WGS) entry which is preliminary data.</text>
</comment>
<dbReference type="Pfam" id="PF00528">
    <property type="entry name" value="BPD_transp_1"/>
    <property type="match status" value="1"/>
</dbReference>
<dbReference type="InterPro" id="IPR000515">
    <property type="entry name" value="MetI-like"/>
</dbReference>
<proteinExistence type="inferred from homology"/>
<dbReference type="GO" id="GO:0005886">
    <property type="term" value="C:plasma membrane"/>
    <property type="evidence" value="ECO:0007669"/>
    <property type="project" value="UniProtKB-SubCell"/>
</dbReference>